<reference evidence="3 4" key="1">
    <citation type="submission" date="2023-09" db="EMBL/GenBank/DDBJ databases">
        <title>Pangenome analysis of Batrachochytrium dendrobatidis and related Chytrids.</title>
        <authorList>
            <person name="Yacoub M.N."/>
            <person name="Stajich J.E."/>
            <person name="James T.Y."/>
        </authorList>
    </citation>
    <scope>NUCLEOTIDE SEQUENCE [LARGE SCALE GENOMIC DNA]</scope>
    <source>
        <strain evidence="3 4">JEL0888</strain>
    </source>
</reference>
<sequence>MLKNEFQGGPAFEIFSSQGSAQSLQHWKIHNKAFVKRQFEKDLKGFCHSCENLGKLSFPKDERQQAYLVQPFIVFQIYCATGQPLSIELCISDLSNNHRRFFFSTAHREIKTTALHCGIPLAIVKRSMWLNLTIDLVSLISDNYKGHAFRSLDGITILGTFRLRRIFTLKQQPPDTTGDDFEEPLRFDLRNIETLPKSLDFPLGVTHLTQVINMHRIQYALAEQQTSSRDHPPAAEGPPTTHASLPNIAFGRHTSVTLPPPGKANLRIGASSAQSAASKTSHPRNVFGAKDASSPTPAQSERTASRASAQSAASRSMAGGAPAAAQPPSKQRERKAPVSARTKLPPIGSDSARKDAPSKRHPDDASGPIRELLSASLGNSVRTLETTQRSRSATASSQGSLSLQQRSNPLLQSASVPAPASPARRSQPLPVASGESGARRSRSSTHAYDPDLYTDGEELLGWSHKSDAGREGPSETRGMPDLHAPGISRVALAQGAGDAGNGSEALERDTPSPAERLQREIDAFLRKSSVVNAQLVESVNDGASIPDSRHGADKDASPQSRHTAIAHDSLAHDIAPESNASAATTDFVPPSILSPMQAASGVAHAAEPPETHGDVEPVLGPTQVASTPEDTLAAERAAILASLNKRAHKRAQSQIPPQRQGIVVDLSGSDKHDQGTRAIHRSRSTPFGKDTLDSSAVAPRKLADLGHSDNIPASQPSSRPGSSRTRKDKAESSLTHPTSLADISEAGRASALFHSRRGSGARHSRTASASSAPAVAPRTGPSERPGVSHAKPPALARSPVPLATLQRDAMRRADPGGFTVAAAAEQPHGFEPLHSSSAALVFQPQVDDIERDLEVVAALNPRAIPIEMSLEVAPDVETFAIYDEFGARQELRLGSPKRENGGQKDNYRTNQSIDTAQRAESNEVAGENEAFEDRVDARNAEDDFDETLELEYDEELRCYCDPLTGKLYDIET</sequence>
<feature type="compositionally biased region" description="Basic and acidic residues" evidence="1">
    <location>
        <begin position="351"/>
        <end position="364"/>
    </location>
</feature>
<feature type="compositionally biased region" description="Basic and acidic residues" evidence="1">
    <location>
        <begin position="547"/>
        <end position="556"/>
    </location>
</feature>
<evidence type="ECO:0000313" key="4">
    <source>
        <dbReference type="Proteomes" id="UP001527925"/>
    </source>
</evidence>
<feature type="domain" description="CFA20" evidence="2">
    <location>
        <begin position="1"/>
        <end position="171"/>
    </location>
</feature>
<feature type="region of interest" description="Disordered" evidence="1">
    <location>
        <begin position="224"/>
        <end position="517"/>
    </location>
</feature>
<feature type="compositionally biased region" description="Polar residues" evidence="1">
    <location>
        <begin position="711"/>
        <end position="723"/>
    </location>
</feature>
<feature type="compositionally biased region" description="Basic and acidic residues" evidence="1">
    <location>
        <begin position="892"/>
        <end position="907"/>
    </location>
</feature>
<name>A0ABR4N1V5_9FUNG</name>
<feature type="compositionally biased region" description="Basic and acidic residues" evidence="1">
    <location>
        <begin position="464"/>
        <end position="480"/>
    </location>
</feature>
<dbReference type="InterPro" id="IPR007714">
    <property type="entry name" value="CFA20_dom"/>
</dbReference>
<accession>A0ABR4N1V5</accession>
<dbReference type="PANTHER" id="PTHR12458">
    <property type="entry name" value="ORF PROTEIN"/>
    <property type="match status" value="1"/>
</dbReference>
<dbReference type="EMBL" id="JADGIZ020000045">
    <property type="protein sequence ID" value="KAL2913500.1"/>
    <property type="molecule type" value="Genomic_DNA"/>
</dbReference>
<evidence type="ECO:0000313" key="3">
    <source>
        <dbReference type="EMBL" id="KAL2913500.1"/>
    </source>
</evidence>
<feature type="compositionally biased region" description="Basic and acidic residues" evidence="1">
    <location>
        <begin position="505"/>
        <end position="517"/>
    </location>
</feature>
<dbReference type="Proteomes" id="UP001527925">
    <property type="component" value="Unassembled WGS sequence"/>
</dbReference>
<comment type="caution">
    <text evidence="3">The sequence shown here is derived from an EMBL/GenBank/DDBJ whole genome shotgun (WGS) entry which is preliminary data.</text>
</comment>
<feature type="region of interest" description="Disordered" evidence="1">
    <location>
        <begin position="892"/>
        <end position="939"/>
    </location>
</feature>
<feature type="region of interest" description="Disordered" evidence="1">
    <location>
        <begin position="598"/>
        <end position="630"/>
    </location>
</feature>
<dbReference type="InterPro" id="IPR040441">
    <property type="entry name" value="CFA20/CFAP20DC"/>
</dbReference>
<protein>
    <recommendedName>
        <fullName evidence="2">CFA20 domain-containing protein</fullName>
    </recommendedName>
</protein>
<proteinExistence type="predicted"/>
<feature type="compositionally biased region" description="Polar residues" evidence="1">
    <location>
        <begin position="376"/>
        <end position="385"/>
    </location>
</feature>
<feature type="region of interest" description="Disordered" evidence="1">
    <location>
        <begin position="539"/>
        <end position="566"/>
    </location>
</feature>
<feature type="region of interest" description="Disordered" evidence="1">
    <location>
        <begin position="645"/>
        <end position="800"/>
    </location>
</feature>
<keyword evidence="4" id="KW-1185">Reference proteome</keyword>
<dbReference type="Pfam" id="PF05018">
    <property type="entry name" value="CFA20_dom"/>
    <property type="match status" value="1"/>
</dbReference>
<organism evidence="3 4">
    <name type="scientific">Polyrhizophydium stewartii</name>
    <dbReference type="NCBI Taxonomy" id="2732419"/>
    <lineage>
        <taxon>Eukaryota</taxon>
        <taxon>Fungi</taxon>
        <taxon>Fungi incertae sedis</taxon>
        <taxon>Chytridiomycota</taxon>
        <taxon>Chytridiomycota incertae sedis</taxon>
        <taxon>Chytridiomycetes</taxon>
        <taxon>Rhizophydiales</taxon>
        <taxon>Rhizophydiales incertae sedis</taxon>
        <taxon>Polyrhizophydium</taxon>
    </lineage>
</organism>
<feature type="compositionally biased region" description="Basic residues" evidence="1">
    <location>
        <begin position="754"/>
        <end position="765"/>
    </location>
</feature>
<feature type="compositionally biased region" description="Low complexity" evidence="1">
    <location>
        <begin position="386"/>
        <end position="436"/>
    </location>
</feature>
<evidence type="ECO:0000259" key="2">
    <source>
        <dbReference type="Pfam" id="PF05018"/>
    </source>
</evidence>
<evidence type="ECO:0000256" key="1">
    <source>
        <dbReference type="SAM" id="MobiDB-lite"/>
    </source>
</evidence>
<gene>
    <name evidence="3" type="ORF">HK105_206960</name>
</gene>
<feature type="compositionally biased region" description="Polar residues" evidence="1">
    <location>
        <begin position="908"/>
        <end position="919"/>
    </location>
</feature>
<feature type="compositionally biased region" description="Low complexity" evidence="1">
    <location>
        <begin position="766"/>
        <end position="779"/>
    </location>
</feature>
<feature type="compositionally biased region" description="Low complexity" evidence="1">
    <location>
        <begin position="298"/>
        <end position="329"/>
    </location>
</feature>